<dbReference type="GO" id="GO:0006508">
    <property type="term" value="P:proteolysis"/>
    <property type="evidence" value="ECO:0007669"/>
    <property type="project" value="InterPro"/>
</dbReference>
<dbReference type="CDD" id="cd04847">
    <property type="entry name" value="Peptidases_S8_Subtilisin_like_2"/>
    <property type="match status" value="1"/>
</dbReference>
<dbReference type="OrthoDB" id="9768989at2"/>
<dbReference type="KEGG" id="tvl:FAZ95_36990"/>
<keyword evidence="3" id="KW-1185">Reference proteome</keyword>
<dbReference type="AlphaFoldDB" id="A0A4P8J3L9"/>
<dbReference type="Pfam" id="PF00082">
    <property type="entry name" value="Peptidase_S8"/>
    <property type="match status" value="1"/>
</dbReference>
<dbReference type="InterPro" id="IPR034074">
    <property type="entry name" value="Y4bN_pept_dom"/>
</dbReference>
<dbReference type="Gene3D" id="3.40.50.200">
    <property type="entry name" value="Peptidase S8/S53 domain"/>
    <property type="match status" value="1"/>
</dbReference>
<dbReference type="InterPro" id="IPR000209">
    <property type="entry name" value="Peptidase_S8/S53_dom"/>
</dbReference>
<reference evidence="2 3" key="1">
    <citation type="submission" date="2019-05" db="EMBL/GenBank/DDBJ databases">
        <title>Burkholderia sp. DHOD12, isolated from subtropical forest soil.</title>
        <authorList>
            <person name="Gao Z.-H."/>
            <person name="Qiu L.-H."/>
        </authorList>
    </citation>
    <scope>NUCLEOTIDE SEQUENCE [LARGE SCALE GENOMIC DNA]</scope>
    <source>
        <strain evidence="2 3">DHOD12</strain>
    </source>
</reference>
<dbReference type="GO" id="GO:0004252">
    <property type="term" value="F:serine-type endopeptidase activity"/>
    <property type="evidence" value="ECO:0007669"/>
    <property type="project" value="InterPro"/>
</dbReference>
<dbReference type="SUPFAM" id="SSF52743">
    <property type="entry name" value="Subtilisin-like"/>
    <property type="match status" value="1"/>
</dbReference>
<feature type="domain" description="Peptidase S8/S53" evidence="1">
    <location>
        <begin position="303"/>
        <end position="657"/>
    </location>
</feature>
<organism evidence="2 3">
    <name type="scientific">Trinickia violacea</name>
    <dbReference type="NCBI Taxonomy" id="2571746"/>
    <lineage>
        <taxon>Bacteria</taxon>
        <taxon>Pseudomonadati</taxon>
        <taxon>Pseudomonadota</taxon>
        <taxon>Betaproteobacteria</taxon>
        <taxon>Burkholderiales</taxon>
        <taxon>Burkholderiaceae</taxon>
        <taxon>Trinickia</taxon>
    </lineage>
</organism>
<dbReference type="EMBL" id="CP040078">
    <property type="protein sequence ID" value="QCP54494.1"/>
    <property type="molecule type" value="Genomic_DNA"/>
</dbReference>
<name>A0A4P8J3L9_9BURK</name>
<proteinExistence type="predicted"/>
<gene>
    <name evidence="2" type="ORF">FAZ95_36990</name>
</gene>
<evidence type="ECO:0000259" key="1">
    <source>
        <dbReference type="Pfam" id="PF00082"/>
    </source>
</evidence>
<dbReference type="Proteomes" id="UP000298656">
    <property type="component" value="Chromosome 2"/>
</dbReference>
<sequence>MANENYPLLFFSAPTEAGRNSLGGGGSSVHFPGIGRQRVRIAPQLAVLQQAFDAKRLRLQHAAPMENPELVLVLEVAGTVQNFANAVSKIPGLDWLLEWAEEQIEADEDFYAESREQQHKPYAGRLFLLGTNQEALTQLLALWNRYQQNPDEPFARGLAPFKHAFEQLRTIRHWSVADRVDADMRRYWQDGIDNGMAAIRFEIEAWHFSVPQKNETASVEVEALVQRLNGRVLSRALIPEIAYHGFLVELPAAAVSTILAGETPELVLSDRIMFFRPKAQSVTDGVSEAQLIKQAEIPAGADKAPLIALLDGLPLSNHALLAGRLMVDDPDGWEAEYEAKDRVHGTSMASLILHGELDGALAPLDRKLYVRPILRPDPLDTFNPRRREHTPDDELLIDLIHRAVRRICEGEAGQEAVAPTVRIVNLSVGDDTRLFVREISPWARLLDWLAFRYSLLFIVSAGNDVRPLALQTPSNTLPGMTPDDRAGLAFTALTAESMDRRLIAPAEAMNVLTVGALHADHAQPPVVPGRFDLFALGGISPLSRVGHGYRRSVKPDILMPGGRVLHRERMVAGAPVSVLDAITASTAPGHRAAVPPLPGQTLNETAYSRGTSNAAALASRAAAHAYDVIESLRVQVTDAPAAKYDAVLLKALLVHGAQWGEWSNRLLAQRPDFQQNQNASARRIAEKDFVTRWLGYGVVDVDRAVTCTAERATLLGVGELGADEAFVFSAPLPPSLAGKRAWRRLTLTLAWMSPINFAHQSYRRAKLWVTPPQEQLRIKRLNSAHEQTVMRGTVQHEILEGEDAVAFVDGDRFVCKVNCAADAGELAGKVKFALCVSLEVGVGSGIAVYQEIRARIMPAIGIQPV</sequence>
<accession>A0A4P8J3L9</accession>
<protein>
    <submittedName>
        <fullName evidence="2">S8 family peptidase</fullName>
    </submittedName>
</protein>
<evidence type="ECO:0000313" key="3">
    <source>
        <dbReference type="Proteomes" id="UP000298656"/>
    </source>
</evidence>
<dbReference type="InterPro" id="IPR036852">
    <property type="entry name" value="Peptidase_S8/S53_dom_sf"/>
</dbReference>
<evidence type="ECO:0000313" key="2">
    <source>
        <dbReference type="EMBL" id="QCP54494.1"/>
    </source>
</evidence>